<evidence type="ECO:0008006" key="2">
    <source>
        <dbReference type="Google" id="ProtNLM"/>
    </source>
</evidence>
<accession>A0A485M8F9</accession>
<proteinExistence type="predicted"/>
<dbReference type="Pfam" id="PF11387">
    <property type="entry name" value="DUF2795"/>
    <property type="match status" value="1"/>
</dbReference>
<evidence type="ECO:0000313" key="1">
    <source>
        <dbReference type="EMBL" id="VFU18903.1"/>
    </source>
</evidence>
<gene>
    <name evidence="1" type="ORF">SCFA_910021</name>
</gene>
<organism evidence="1">
    <name type="scientific">anaerobic digester metagenome</name>
    <dbReference type="NCBI Taxonomy" id="1263854"/>
    <lineage>
        <taxon>unclassified sequences</taxon>
        <taxon>metagenomes</taxon>
        <taxon>ecological metagenomes</taxon>
    </lineage>
</organism>
<dbReference type="AlphaFoldDB" id="A0A485M8F9"/>
<dbReference type="EMBL" id="CAADRM010000160">
    <property type="protein sequence ID" value="VFU18903.1"/>
    <property type="molecule type" value="Genomic_DNA"/>
</dbReference>
<dbReference type="InterPro" id="IPR021527">
    <property type="entry name" value="DUF2795"/>
</dbReference>
<protein>
    <recommendedName>
        <fullName evidence="2">DUF2795 domain-containing protein</fullName>
    </recommendedName>
</protein>
<name>A0A485M8F9_9ZZZZ</name>
<sequence length="67" mass="7433">MARYSDVSAAEVQQFLHGMDYPARKSDLIKKARDNGASDDIMRLLNDFPDQDFSSPVDVSKAISGLK</sequence>
<reference evidence="1" key="1">
    <citation type="submission" date="2019-03" db="EMBL/GenBank/DDBJ databases">
        <authorList>
            <person name="Hao L."/>
        </authorList>
    </citation>
    <scope>NUCLEOTIDE SEQUENCE</scope>
</reference>